<protein>
    <submittedName>
        <fullName evidence="2">Uncharacterized protein</fullName>
    </submittedName>
</protein>
<feature type="compositionally biased region" description="Basic and acidic residues" evidence="1">
    <location>
        <begin position="152"/>
        <end position="162"/>
    </location>
</feature>
<comment type="caution">
    <text evidence="2">The sequence shown here is derived from an EMBL/GenBank/DDBJ whole genome shotgun (WGS) entry which is preliminary data.</text>
</comment>
<reference evidence="2 3" key="1">
    <citation type="submission" date="2019-03" db="EMBL/GenBank/DDBJ databases">
        <title>Single cell metagenomics reveals metabolic interactions within the superorganism composed of flagellate Streblomastix strix and complex community of Bacteroidetes bacteria on its surface.</title>
        <authorList>
            <person name="Treitli S.C."/>
            <person name="Kolisko M."/>
            <person name="Husnik F."/>
            <person name="Keeling P."/>
            <person name="Hampl V."/>
        </authorList>
    </citation>
    <scope>NUCLEOTIDE SEQUENCE [LARGE SCALE GENOMIC DNA]</scope>
    <source>
        <strain evidence="2">ST1C</strain>
    </source>
</reference>
<feature type="compositionally biased region" description="Basic and acidic residues" evidence="1">
    <location>
        <begin position="169"/>
        <end position="180"/>
    </location>
</feature>
<organism evidence="2 3">
    <name type="scientific">Streblomastix strix</name>
    <dbReference type="NCBI Taxonomy" id="222440"/>
    <lineage>
        <taxon>Eukaryota</taxon>
        <taxon>Metamonada</taxon>
        <taxon>Preaxostyla</taxon>
        <taxon>Oxymonadida</taxon>
        <taxon>Streblomastigidae</taxon>
        <taxon>Streblomastix</taxon>
    </lineage>
</organism>
<sequence length="250" mass="29169">MTERSLRCATACGRLYLSPFHEMTSQFLNARLLDTEFNQDGTFFNSAEKSQLEASQMVVQLIHQLEIHQLSKWIDNILLVRAASLACRRATAHTTFDVNNDIIHPHRCSSLAFYPGMGPRRIRSVLQYADFKTKDKQLLSHPSFPRQGRQSRNIDELERDKDTDEEETEQLKQKERLKNMDDDEDEIVGNKKKNKGRIRKGRNEGEDEQFLQNAIFYSRSELIEQDILPSDLYVNINPFIIMRSGHRERP</sequence>
<feature type="non-terminal residue" evidence="2">
    <location>
        <position position="250"/>
    </location>
</feature>
<dbReference type="AlphaFoldDB" id="A0A5J4TVY9"/>
<proteinExistence type="predicted"/>
<name>A0A5J4TVY9_9EUKA</name>
<dbReference type="Proteomes" id="UP000324800">
    <property type="component" value="Unassembled WGS sequence"/>
</dbReference>
<accession>A0A5J4TVY9</accession>
<evidence type="ECO:0000313" key="2">
    <source>
        <dbReference type="EMBL" id="KAA6362052.1"/>
    </source>
</evidence>
<feature type="region of interest" description="Disordered" evidence="1">
    <location>
        <begin position="139"/>
        <end position="205"/>
    </location>
</feature>
<evidence type="ECO:0000313" key="3">
    <source>
        <dbReference type="Proteomes" id="UP000324800"/>
    </source>
</evidence>
<feature type="compositionally biased region" description="Basic residues" evidence="1">
    <location>
        <begin position="190"/>
        <end position="200"/>
    </location>
</feature>
<gene>
    <name evidence="2" type="ORF">EZS28_042421</name>
</gene>
<evidence type="ECO:0000256" key="1">
    <source>
        <dbReference type="SAM" id="MobiDB-lite"/>
    </source>
</evidence>
<dbReference type="EMBL" id="SNRW01024710">
    <property type="protein sequence ID" value="KAA6362052.1"/>
    <property type="molecule type" value="Genomic_DNA"/>
</dbReference>